<dbReference type="InterPro" id="IPR013087">
    <property type="entry name" value="Znf_C2H2_type"/>
</dbReference>
<dbReference type="GO" id="GO:0008270">
    <property type="term" value="F:zinc ion binding"/>
    <property type="evidence" value="ECO:0007669"/>
    <property type="project" value="UniProtKB-KW"/>
</dbReference>
<proteinExistence type="predicted"/>
<organism evidence="3 4">
    <name type="scientific">Caerostris darwini</name>
    <dbReference type="NCBI Taxonomy" id="1538125"/>
    <lineage>
        <taxon>Eukaryota</taxon>
        <taxon>Metazoa</taxon>
        <taxon>Ecdysozoa</taxon>
        <taxon>Arthropoda</taxon>
        <taxon>Chelicerata</taxon>
        <taxon>Arachnida</taxon>
        <taxon>Araneae</taxon>
        <taxon>Araneomorphae</taxon>
        <taxon>Entelegynae</taxon>
        <taxon>Araneoidea</taxon>
        <taxon>Araneidae</taxon>
        <taxon>Caerostris</taxon>
    </lineage>
</organism>
<keyword evidence="4" id="KW-1185">Reference proteome</keyword>
<dbReference type="InterPro" id="IPR036236">
    <property type="entry name" value="Znf_C2H2_sf"/>
</dbReference>
<evidence type="ECO:0000313" key="4">
    <source>
        <dbReference type="Proteomes" id="UP001054837"/>
    </source>
</evidence>
<dbReference type="PROSITE" id="PS50157">
    <property type="entry name" value="ZINC_FINGER_C2H2_2"/>
    <property type="match status" value="1"/>
</dbReference>
<comment type="caution">
    <text evidence="3">The sequence shown here is derived from an EMBL/GenBank/DDBJ whole genome shotgun (WGS) entry which is preliminary data.</text>
</comment>
<dbReference type="SUPFAM" id="SSF57667">
    <property type="entry name" value="beta-beta-alpha zinc fingers"/>
    <property type="match status" value="1"/>
</dbReference>
<dbReference type="AlphaFoldDB" id="A0AAV4VFD3"/>
<dbReference type="Pfam" id="PF00096">
    <property type="entry name" value="zf-C2H2"/>
    <property type="match status" value="1"/>
</dbReference>
<reference evidence="3 4" key="1">
    <citation type="submission" date="2021-06" db="EMBL/GenBank/DDBJ databases">
        <title>Caerostris darwini draft genome.</title>
        <authorList>
            <person name="Kono N."/>
            <person name="Arakawa K."/>
        </authorList>
    </citation>
    <scope>NUCLEOTIDE SEQUENCE [LARGE SCALE GENOMIC DNA]</scope>
</reference>
<gene>
    <name evidence="3" type="primary">Gfi1_3</name>
    <name evidence="3" type="ORF">CDAR_315371</name>
</gene>
<dbReference type="EMBL" id="BPLQ01012923">
    <property type="protein sequence ID" value="GIY68709.1"/>
    <property type="molecule type" value="Genomic_DNA"/>
</dbReference>
<keyword evidence="1" id="KW-0863">Zinc-finger</keyword>
<evidence type="ECO:0000259" key="2">
    <source>
        <dbReference type="PROSITE" id="PS50157"/>
    </source>
</evidence>
<keyword evidence="1" id="KW-0479">Metal-binding</keyword>
<dbReference type="PROSITE" id="PS00028">
    <property type="entry name" value="ZINC_FINGER_C2H2_1"/>
    <property type="match status" value="1"/>
</dbReference>
<evidence type="ECO:0000256" key="1">
    <source>
        <dbReference type="PROSITE-ProRule" id="PRU00042"/>
    </source>
</evidence>
<dbReference type="Gene3D" id="3.30.160.60">
    <property type="entry name" value="Classic Zinc Finger"/>
    <property type="match status" value="1"/>
</dbReference>
<protein>
    <submittedName>
        <fullName evidence="3">Zinc finger protein Gfi-1</fullName>
    </submittedName>
</protein>
<sequence length="356" mass="38944">MPDSWFSGNVHRWWSGESTPFVSQPGELFVFLLAFRGPSGGGGRGAARALAGLLSGAVVRLPAFKSVATFESSFPLFPFFTPHLLASTDPPPECPSAQWNRQQGGQYSELDERRTFARPAEGTEPARAVPPRRCRFPISGSRSVARGHSHPPPLLPPGLHAPPALVGLHSAKVRKLFHRVLMDFPFHNLSSLRSASPTAGSANSVLPSPYTTTAEIFRPFPNLAHCVSFPLLGLGSTYSDIKHPHHPLHSHFKDNGLLMSPGTGKPAPGHHPSDVYSCVKCDKMFSTPHGLEVHSRRSHSGKRPFACELCNKTFGHEGQPESAQGHPHCRKDLRMQAMRKILQEIFYLVNAPPHTL</sequence>
<accession>A0AAV4VFD3</accession>
<evidence type="ECO:0000313" key="3">
    <source>
        <dbReference type="EMBL" id="GIY68709.1"/>
    </source>
</evidence>
<name>A0AAV4VFD3_9ARAC</name>
<keyword evidence="1" id="KW-0862">Zinc</keyword>
<feature type="domain" description="C2H2-type" evidence="2">
    <location>
        <begin position="276"/>
        <end position="304"/>
    </location>
</feature>
<dbReference type="Proteomes" id="UP001054837">
    <property type="component" value="Unassembled WGS sequence"/>
</dbReference>